<comment type="caution">
    <text evidence="1">The sequence shown here is derived from an EMBL/GenBank/DDBJ whole genome shotgun (WGS) entry which is preliminary data.</text>
</comment>
<evidence type="ECO:0000313" key="1">
    <source>
        <dbReference type="EMBL" id="KAL2048992.1"/>
    </source>
</evidence>
<name>A0ABR4AVR3_9LECA</name>
<accession>A0ABR4AVR3</accession>
<dbReference type="EMBL" id="JBHFEH010000074">
    <property type="protein sequence ID" value="KAL2048992.1"/>
    <property type="molecule type" value="Genomic_DNA"/>
</dbReference>
<gene>
    <name evidence="1" type="ORF">ABVK25_010744</name>
</gene>
<keyword evidence="2" id="KW-1185">Reference proteome</keyword>
<protein>
    <submittedName>
        <fullName evidence="1">Uncharacterized protein</fullName>
    </submittedName>
</protein>
<reference evidence="1 2" key="1">
    <citation type="submission" date="2024-09" db="EMBL/GenBank/DDBJ databases">
        <title>Rethinking Asexuality: The Enigmatic Case of Functional Sexual Genes in Lepraria (Stereocaulaceae).</title>
        <authorList>
            <person name="Doellman M."/>
            <person name="Sun Y."/>
            <person name="Barcenas-Pena A."/>
            <person name="Lumbsch H.T."/>
            <person name="Grewe F."/>
        </authorList>
    </citation>
    <scope>NUCLEOTIDE SEQUENCE [LARGE SCALE GENOMIC DNA]</scope>
    <source>
        <strain evidence="1 2">Grewe 0041</strain>
    </source>
</reference>
<organism evidence="1 2">
    <name type="scientific">Lepraria finkii</name>
    <dbReference type="NCBI Taxonomy" id="1340010"/>
    <lineage>
        <taxon>Eukaryota</taxon>
        <taxon>Fungi</taxon>
        <taxon>Dikarya</taxon>
        <taxon>Ascomycota</taxon>
        <taxon>Pezizomycotina</taxon>
        <taxon>Lecanoromycetes</taxon>
        <taxon>OSLEUM clade</taxon>
        <taxon>Lecanoromycetidae</taxon>
        <taxon>Lecanorales</taxon>
        <taxon>Lecanorineae</taxon>
        <taxon>Stereocaulaceae</taxon>
        <taxon>Lepraria</taxon>
    </lineage>
</organism>
<proteinExistence type="predicted"/>
<dbReference type="Proteomes" id="UP001590951">
    <property type="component" value="Unassembled WGS sequence"/>
</dbReference>
<sequence>MWGRTDLVSESHGAPSAIQVGFGPAGAGADEDVIVDDIFDAGSGRTGTCPPVVVTVLDELNVVVVLENVLLLRADEVKGVKPFEVDDVSLPKTDERISPTKLSAIPVAAFAME</sequence>
<evidence type="ECO:0000313" key="2">
    <source>
        <dbReference type="Proteomes" id="UP001590951"/>
    </source>
</evidence>